<keyword evidence="4" id="KW-1185">Reference proteome</keyword>
<dbReference type="Gene3D" id="3.30.250.20">
    <property type="entry name" value="L1 transposable element, C-terminal domain"/>
    <property type="match status" value="1"/>
</dbReference>
<dbReference type="AlphaFoldDB" id="A0A803TU01"/>
<evidence type="ECO:0000256" key="2">
    <source>
        <dbReference type="SAM" id="MobiDB-lite"/>
    </source>
</evidence>
<dbReference type="Proteomes" id="UP000001646">
    <property type="component" value="Unplaced"/>
</dbReference>
<dbReference type="InterPro" id="IPR042566">
    <property type="entry name" value="L1_C"/>
</dbReference>
<sequence>MEEISFFGNDELKEQVEMINTRLGSMESKVQQYEGKFMEMQEETRKQKEEIANLKKHLESANQKLLNKIADQEDRSRRANIRLRTAGQDFQMSDNLKQNIVSWLQTLMEISPDDIEQSHWAYRGRKKPRDILIRFSREATKEKVYNQLRKIKDLALAGKKVWPLLDLSSETLDKRAQMKEITKVLEGKNQRYTWAFPATLIVYRDGKLYKATDLASGKTMLTLLRFCTEGGVVMTHGPCSPVPSAVETDEEENLSIRQLPE</sequence>
<protein>
    <recommendedName>
        <fullName evidence="5">L1 transposable element RRM domain-containing protein</fullName>
    </recommendedName>
</protein>
<dbReference type="PANTHER" id="PTHR11505">
    <property type="entry name" value="L1 TRANSPOSABLE ELEMENT-RELATED"/>
    <property type="match status" value="1"/>
</dbReference>
<proteinExistence type="predicted"/>
<reference evidence="3" key="3">
    <citation type="submission" date="2025-09" db="UniProtKB">
        <authorList>
            <consortium name="Ensembl"/>
        </authorList>
    </citation>
    <scope>IDENTIFICATION</scope>
</reference>
<feature type="coiled-coil region" evidence="1">
    <location>
        <begin position="9"/>
        <end position="82"/>
    </location>
</feature>
<dbReference type="Ensembl" id="ENSACAT00000038655.1">
    <property type="protein sequence ID" value="ENSACAP00000038691.1"/>
    <property type="gene ID" value="ENSACAG00000041750.1"/>
</dbReference>
<reference evidence="3" key="2">
    <citation type="submission" date="2025-08" db="UniProtKB">
        <authorList>
            <consortium name="Ensembl"/>
        </authorList>
    </citation>
    <scope>IDENTIFICATION</scope>
</reference>
<dbReference type="GeneTree" id="ENSGT01040000244651"/>
<name>A0A803TU01_ANOCA</name>
<feature type="region of interest" description="Disordered" evidence="2">
    <location>
        <begin position="242"/>
        <end position="261"/>
    </location>
</feature>
<evidence type="ECO:0000313" key="4">
    <source>
        <dbReference type="Proteomes" id="UP000001646"/>
    </source>
</evidence>
<evidence type="ECO:0000313" key="3">
    <source>
        <dbReference type="Ensembl" id="ENSACAP00000038691.1"/>
    </source>
</evidence>
<evidence type="ECO:0008006" key="5">
    <source>
        <dbReference type="Google" id="ProtNLM"/>
    </source>
</evidence>
<organism evidence="3 4">
    <name type="scientific">Anolis carolinensis</name>
    <name type="common">Green anole</name>
    <name type="synonym">American chameleon</name>
    <dbReference type="NCBI Taxonomy" id="28377"/>
    <lineage>
        <taxon>Eukaryota</taxon>
        <taxon>Metazoa</taxon>
        <taxon>Chordata</taxon>
        <taxon>Craniata</taxon>
        <taxon>Vertebrata</taxon>
        <taxon>Euteleostomi</taxon>
        <taxon>Lepidosauria</taxon>
        <taxon>Squamata</taxon>
        <taxon>Bifurcata</taxon>
        <taxon>Unidentata</taxon>
        <taxon>Episquamata</taxon>
        <taxon>Toxicofera</taxon>
        <taxon>Iguania</taxon>
        <taxon>Dactyloidae</taxon>
        <taxon>Anolis</taxon>
    </lineage>
</organism>
<accession>A0A803TU01</accession>
<dbReference type="InParanoid" id="A0A803TU01"/>
<dbReference type="InterPro" id="IPR004244">
    <property type="entry name" value="Transposase_22"/>
</dbReference>
<reference evidence="3" key="1">
    <citation type="submission" date="2009-12" db="EMBL/GenBank/DDBJ databases">
        <title>The Genome Sequence of Anolis carolinensis (Green Anole Lizard).</title>
        <authorList>
            <consortium name="The Genome Sequencing Platform"/>
            <person name="Di Palma F."/>
            <person name="Alfoldi J."/>
            <person name="Heiman D."/>
            <person name="Young S."/>
            <person name="Grabherr M."/>
            <person name="Johnson J."/>
            <person name="Lander E.S."/>
            <person name="Lindblad-Toh K."/>
        </authorList>
    </citation>
    <scope>NUCLEOTIDE SEQUENCE [LARGE SCALE GENOMIC DNA]</scope>
    <source>
        <strain evidence="3">JBL SC #1</strain>
    </source>
</reference>
<keyword evidence="1" id="KW-0175">Coiled coil</keyword>
<evidence type="ECO:0000256" key="1">
    <source>
        <dbReference type="SAM" id="Coils"/>
    </source>
</evidence>